<protein>
    <submittedName>
        <fullName evidence="6">Uncharacterized protein</fullName>
    </submittedName>
</protein>
<comment type="caution">
    <text evidence="6">The sequence shown here is derived from an EMBL/GenBank/DDBJ whole genome shotgun (WGS) entry which is preliminary data.</text>
</comment>
<dbReference type="EMBL" id="MZNU01000208">
    <property type="protein sequence ID" value="OWP02826.1"/>
    <property type="molecule type" value="Genomic_DNA"/>
</dbReference>
<dbReference type="OrthoDB" id="10005898at2759"/>
<reference evidence="6 7" key="1">
    <citation type="submission" date="2017-04" db="EMBL/GenBank/DDBJ databases">
        <title>Draft genome sequence of Marssonina coronaria NL1: causal agent of apple blotch.</title>
        <authorList>
            <person name="Cheng Q."/>
        </authorList>
    </citation>
    <scope>NUCLEOTIDE SEQUENCE [LARGE SCALE GENOMIC DNA]</scope>
    <source>
        <strain evidence="6 7">NL1</strain>
    </source>
</reference>
<keyword evidence="7" id="KW-1185">Reference proteome</keyword>
<sequence>MSSDKSSVPTAPGYFLSPVMDERLARMSKILSTSTGIDATLTLVGYGFFLVGSQIPKLEKLQLKALARGNPSAANLKESSEAFLKLADLESGAKTLASLCSDFRTFTRLWGMLGVYTMAKRQYLSSPKDGFLRAITYTQTLTLGLYYFHENIYFLAGKGVLKGWAPADIKRWAKISMKMFLAFVLMEHVRLYRARQLRLARNQAATSAGISDAERKEFASERAAWRKSVLMNLAYTPLAVHWASENGMITDGIIGALMSYIGWTKVKSAWAAAA</sequence>
<dbReference type="PANTHER" id="PTHR12652">
    <property type="entry name" value="PEROXISOMAL BIOGENESIS FACTOR 11"/>
    <property type="match status" value="1"/>
</dbReference>
<evidence type="ECO:0000313" key="6">
    <source>
        <dbReference type="EMBL" id="OWP02826.1"/>
    </source>
</evidence>
<gene>
    <name evidence="6" type="ORF">B2J93_5048</name>
</gene>
<keyword evidence="5" id="KW-0812">Transmembrane</keyword>
<keyword evidence="3" id="KW-0576">Peroxisome</keyword>
<evidence type="ECO:0000256" key="4">
    <source>
        <dbReference type="ARBA" id="ARBA00046271"/>
    </source>
</evidence>
<organism evidence="6 7">
    <name type="scientific">Diplocarpon coronariae</name>
    <dbReference type="NCBI Taxonomy" id="2795749"/>
    <lineage>
        <taxon>Eukaryota</taxon>
        <taxon>Fungi</taxon>
        <taxon>Dikarya</taxon>
        <taxon>Ascomycota</taxon>
        <taxon>Pezizomycotina</taxon>
        <taxon>Leotiomycetes</taxon>
        <taxon>Helotiales</taxon>
        <taxon>Drepanopezizaceae</taxon>
        <taxon>Diplocarpon</taxon>
    </lineage>
</organism>
<keyword evidence="1" id="KW-0962">Peroxisome biogenesis</keyword>
<evidence type="ECO:0000256" key="3">
    <source>
        <dbReference type="ARBA" id="ARBA00023140"/>
    </source>
</evidence>
<dbReference type="GO" id="GO:0016559">
    <property type="term" value="P:peroxisome fission"/>
    <property type="evidence" value="ECO:0007669"/>
    <property type="project" value="InterPro"/>
</dbReference>
<name>A0A218Z6J8_9HELO</name>
<dbReference type="InParanoid" id="A0A218Z6J8"/>
<dbReference type="PANTHER" id="PTHR12652:SF25">
    <property type="entry name" value="MICROBODY (PEROXISOME) PROLIFERATION PROTEIN PEROXIN 11C (EUROFUNG)"/>
    <property type="match status" value="1"/>
</dbReference>
<accession>A0A218Z6J8</accession>
<comment type="subcellular location">
    <subcellularLocation>
        <location evidence="4">Peroxisome membrane</location>
    </subcellularLocation>
</comment>
<evidence type="ECO:0000256" key="2">
    <source>
        <dbReference type="ARBA" id="ARBA00023136"/>
    </source>
</evidence>
<evidence type="ECO:0000256" key="1">
    <source>
        <dbReference type="ARBA" id="ARBA00022593"/>
    </source>
</evidence>
<keyword evidence="5" id="KW-1133">Transmembrane helix</keyword>
<keyword evidence="2 5" id="KW-0472">Membrane</keyword>
<evidence type="ECO:0000313" key="7">
    <source>
        <dbReference type="Proteomes" id="UP000242519"/>
    </source>
</evidence>
<dbReference type="Proteomes" id="UP000242519">
    <property type="component" value="Unassembled WGS sequence"/>
</dbReference>
<dbReference type="AlphaFoldDB" id="A0A218Z6J8"/>
<dbReference type="InterPro" id="IPR008733">
    <property type="entry name" value="PEX11"/>
</dbReference>
<dbReference type="Pfam" id="PF05648">
    <property type="entry name" value="PEX11"/>
    <property type="match status" value="1"/>
</dbReference>
<feature type="transmembrane region" description="Helical" evidence="5">
    <location>
        <begin position="30"/>
        <end position="51"/>
    </location>
</feature>
<dbReference type="GO" id="GO:0005778">
    <property type="term" value="C:peroxisomal membrane"/>
    <property type="evidence" value="ECO:0007669"/>
    <property type="project" value="UniProtKB-SubCell"/>
</dbReference>
<proteinExistence type="predicted"/>
<evidence type="ECO:0000256" key="5">
    <source>
        <dbReference type="SAM" id="Phobius"/>
    </source>
</evidence>
<dbReference type="STRING" id="503106.A0A218Z6J8"/>